<evidence type="ECO:0000256" key="11">
    <source>
        <dbReference type="ARBA" id="ARBA00048802"/>
    </source>
</evidence>
<dbReference type="InterPro" id="IPR004652">
    <property type="entry name" value="DusB-like"/>
</dbReference>
<protein>
    <submittedName>
        <fullName evidence="13">tRNA-dihydrouridine synthase DusA1</fullName>
    </submittedName>
</protein>
<dbReference type="InterPro" id="IPR035587">
    <property type="entry name" value="DUS-like_FMN-bd"/>
</dbReference>
<dbReference type="NCBIfam" id="TIGR00737">
    <property type="entry name" value="nifR3_yhdG"/>
    <property type="match status" value="1"/>
</dbReference>
<evidence type="ECO:0000256" key="2">
    <source>
        <dbReference type="ARBA" id="ARBA00002790"/>
    </source>
</evidence>
<dbReference type="GO" id="GO:0050660">
    <property type="term" value="F:flavin adenine dinucleotide binding"/>
    <property type="evidence" value="ECO:0007669"/>
    <property type="project" value="InterPro"/>
</dbReference>
<comment type="catalytic activity">
    <reaction evidence="11">
        <text>a 5,6-dihydrouridine in tRNA + NAD(+) = a uridine in tRNA + NADH + H(+)</text>
        <dbReference type="Rhea" id="RHEA:54452"/>
        <dbReference type="Rhea" id="RHEA-COMP:13339"/>
        <dbReference type="Rhea" id="RHEA-COMP:13887"/>
        <dbReference type="ChEBI" id="CHEBI:15378"/>
        <dbReference type="ChEBI" id="CHEBI:57540"/>
        <dbReference type="ChEBI" id="CHEBI:57945"/>
        <dbReference type="ChEBI" id="CHEBI:65315"/>
        <dbReference type="ChEBI" id="CHEBI:74443"/>
    </reaction>
</comment>
<keyword evidence="14" id="KW-1185">Reference proteome</keyword>
<dbReference type="CDD" id="cd02801">
    <property type="entry name" value="DUS_like_FMN"/>
    <property type="match status" value="1"/>
</dbReference>
<evidence type="ECO:0000256" key="5">
    <source>
        <dbReference type="ARBA" id="ARBA00022643"/>
    </source>
</evidence>
<dbReference type="PROSITE" id="PS01136">
    <property type="entry name" value="UPF0034"/>
    <property type="match status" value="1"/>
</dbReference>
<dbReference type="RefSeq" id="WP_058738382.1">
    <property type="nucleotide sequence ID" value="NZ_CP011266.1"/>
</dbReference>
<keyword evidence="3" id="KW-0820">tRNA-binding</keyword>
<dbReference type="GeneID" id="26735198"/>
<dbReference type="InterPro" id="IPR024036">
    <property type="entry name" value="tRNA-dHydroUridine_Synthase_C"/>
</dbReference>
<dbReference type="Pfam" id="PF01207">
    <property type="entry name" value="Dus"/>
    <property type="match status" value="1"/>
</dbReference>
<evidence type="ECO:0000256" key="7">
    <source>
        <dbReference type="ARBA" id="ARBA00022857"/>
    </source>
</evidence>
<proteinExistence type="predicted"/>
<dbReference type="Gene3D" id="3.20.20.70">
    <property type="entry name" value="Aldolase class I"/>
    <property type="match status" value="1"/>
</dbReference>
<dbReference type="OrthoDB" id="131706at2157"/>
<keyword evidence="4" id="KW-0285">Flavoprotein</keyword>
<evidence type="ECO:0000256" key="9">
    <source>
        <dbReference type="ARBA" id="ARBA00023002"/>
    </source>
</evidence>
<dbReference type="InterPro" id="IPR018517">
    <property type="entry name" value="tRNA_hU_synthase_CS"/>
</dbReference>
<dbReference type="GO" id="GO:0000049">
    <property type="term" value="F:tRNA binding"/>
    <property type="evidence" value="ECO:0007669"/>
    <property type="project" value="UniProtKB-KW"/>
</dbReference>
<feature type="domain" description="DUS-like FMN-binding" evidence="12">
    <location>
        <begin position="16"/>
        <end position="316"/>
    </location>
</feature>
<evidence type="ECO:0000256" key="10">
    <source>
        <dbReference type="ARBA" id="ARBA00048205"/>
    </source>
</evidence>
<sequence>MKWKIGNVEIENQIVLAPMAGICDSAYRRIVKSMGCGLIETEMVSTRAVMHLNRKTREMLHMTDYERPIAQQIFGSDSESFKIAAEYIYKNMSPEIIDINMGCPVTKVAVKSGAGSALLKSPDKVEDIIKSVVDTVPIPVTAKIRSGWDENNALEIAKIIEDAGASAITVHPRTRHQRYDIPADWSIIKDIKEELSIPVIGNGDIRTCYDAKAMLDFTGCDAVMIGRGILGNPWIVKQCIDYIDEGIEPQRVSSKEKLDMFKRHSQMIIEDYEDKVLMHKLRTNAAYYMKNLHGSQEIKKKIFQTSTKEELFELLENYVKGLKY</sequence>
<evidence type="ECO:0000256" key="8">
    <source>
        <dbReference type="ARBA" id="ARBA00022884"/>
    </source>
</evidence>
<dbReference type="AlphaFoldDB" id="A0A0U3E701"/>
<evidence type="ECO:0000256" key="3">
    <source>
        <dbReference type="ARBA" id="ARBA00022555"/>
    </source>
</evidence>
<dbReference type="GO" id="GO:0017150">
    <property type="term" value="F:tRNA dihydrouridine synthase activity"/>
    <property type="evidence" value="ECO:0007669"/>
    <property type="project" value="InterPro"/>
</dbReference>
<evidence type="ECO:0000256" key="6">
    <source>
        <dbReference type="ARBA" id="ARBA00022694"/>
    </source>
</evidence>
<evidence type="ECO:0000259" key="12">
    <source>
        <dbReference type="Pfam" id="PF01207"/>
    </source>
</evidence>
<organism evidence="13 14">
    <name type="scientific">Methanobrevibacter millerae</name>
    <dbReference type="NCBI Taxonomy" id="230361"/>
    <lineage>
        <taxon>Archaea</taxon>
        <taxon>Methanobacteriati</taxon>
        <taxon>Methanobacteriota</taxon>
        <taxon>Methanomada group</taxon>
        <taxon>Methanobacteria</taxon>
        <taxon>Methanobacteriales</taxon>
        <taxon>Methanobacteriaceae</taxon>
        <taxon>Methanobrevibacter</taxon>
    </lineage>
</organism>
<dbReference type="InterPro" id="IPR013785">
    <property type="entry name" value="Aldolase_TIM"/>
</dbReference>
<evidence type="ECO:0000256" key="4">
    <source>
        <dbReference type="ARBA" id="ARBA00022630"/>
    </source>
</evidence>
<dbReference type="InterPro" id="IPR001269">
    <property type="entry name" value="DUS_fam"/>
</dbReference>
<dbReference type="PANTHER" id="PTHR45846">
    <property type="entry name" value="TRNA-DIHYDROURIDINE(47) SYNTHASE [NAD(P)(+)]-LIKE"/>
    <property type="match status" value="1"/>
</dbReference>
<keyword evidence="5" id="KW-0288">FMN</keyword>
<dbReference type="SUPFAM" id="SSF51395">
    <property type="entry name" value="FMN-linked oxidoreductases"/>
    <property type="match status" value="1"/>
</dbReference>
<accession>A0A0U3E701</accession>
<keyword evidence="8" id="KW-0694">RNA-binding</keyword>
<comment type="function">
    <text evidence="2">Catalyzes the synthesis of 5,6-dihydrouridine (D), a modified base found in the D-loop of most tRNAs, via the reduction of the C5-C6 double bond in target uridines.</text>
</comment>
<dbReference type="PATRIC" id="fig|230361.4.peg.225"/>
<keyword evidence="7" id="KW-0521">NADP</keyword>
<dbReference type="Proteomes" id="UP000067738">
    <property type="component" value="Chromosome"/>
</dbReference>
<evidence type="ECO:0000313" key="14">
    <source>
        <dbReference type="Proteomes" id="UP000067738"/>
    </source>
</evidence>
<dbReference type="PIRSF" id="PIRSF006621">
    <property type="entry name" value="Dus"/>
    <property type="match status" value="1"/>
</dbReference>
<dbReference type="EMBL" id="CP011266">
    <property type="protein sequence ID" value="ALT68024.1"/>
    <property type="molecule type" value="Genomic_DNA"/>
</dbReference>
<comment type="catalytic activity">
    <reaction evidence="10">
        <text>a 5,6-dihydrouridine in tRNA + NADP(+) = a uridine in tRNA + NADPH + H(+)</text>
        <dbReference type="Rhea" id="RHEA:23624"/>
        <dbReference type="Rhea" id="RHEA-COMP:13339"/>
        <dbReference type="Rhea" id="RHEA-COMP:13887"/>
        <dbReference type="ChEBI" id="CHEBI:15378"/>
        <dbReference type="ChEBI" id="CHEBI:57783"/>
        <dbReference type="ChEBI" id="CHEBI:58349"/>
        <dbReference type="ChEBI" id="CHEBI:65315"/>
        <dbReference type="ChEBI" id="CHEBI:74443"/>
    </reaction>
</comment>
<dbReference type="PANTHER" id="PTHR45846:SF1">
    <property type="entry name" value="TRNA-DIHYDROURIDINE(47) SYNTHASE [NAD(P)(+)]-LIKE"/>
    <property type="match status" value="1"/>
</dbReference>
<gene>
    <name evidence="13" type="primary">dusA1</name>
    <name evidence="13" type="ORF">sm9_0219</name>
</gene>
<reference evidence="13 14" key="1">
    <citation type="submission" date="2015-04" db="EMBL/GenBank/DDBJ databases">
        <title>The complete genome sequence of the rumen methanogen Methanobrevibacter millerae SM9.</title>
        <authorList>
            <person name="Leahy S.C."/>
            <person name="Kelly W.J."/>
            <person name="Pacheco D.M."/>
            <person name="Li D."/>
            <person name="Altermann E."/>
            <person name="Attwood G.T."/>
        </authorList>
    </citation>
    <scope>NUCLEOTIDE SEQUENCE [LARGE SCALE GENOMIC DNA]</scope>
    <source>
        <strain evidence="13 14">SM9</strain>
    </source>
</reference>
<comment type="cofactor">
    <cofactor evidence="1">
        <name>FMN</name>
        <dbReference type="ChEBI" id="CHEBI:58210"/>
    </cofactor>
</comment>
<name>A0A0U3E701_9EURY</name>
<evidence type="ECO:0000256" key="1">
    <source>
        <dbReference type="ARBA" id="ARBA00001917"/>
    </source>
</evidence>
<keyword evidence="9" id="KW-0560">Oxidoreductase</keyword>
<evidence type="ECO:0000313" key="13">
    <source>
        <dbReference type="EMBL" id="ALT68024.1"/>
    </source>
</evidence>
<dbReference type="Gene3D" id="1.10.1200.80">
    <property type="entry name" value="Putative flavin oxidoreducatase, domain 2"/>
    <property type="match status" value="1"/>
</dbReference>
<dbReference type="KEGG" id="mmil:sm9_0219"/>
<keyword evidence="6" id="KW-0819">tRNA processing</keyword>